<sequence>MSGNLGGQKIKQNKFKKQYDFRCLARVSLLAIVATAAVPANAQEASEQESTVLEPIIITARKTEEQIKDVPQSITVVRFQDIDSNALDPSGAIAAKSPNVVWQSASVGRQFFSIRGISSLGVPNNFSDGTIGFTVDGMPQSMLSSQNMLFDIDHVEVLRGPQGTLWGTNALGGAINVTTKQPDGEHEAKITTEYGEHGYAMGEATLGGVLIPDALNGRMAIRFNRFDGDIDSLSTDDLGARKIGAFRGGLQFNGFDDTTVTLTGNYLRDNSNAPFSLLRGAPGFPISGVVTEPDYVTTHADVGLTVKHEFEDFSLTSITGFQNNKMTARTEANDVLIPSPFPLVGSNVWQGVDKEKIFSQEIRLNSLEGDDIRWVVGGSLNYSDLDHSCEAPQCAPFPYSGLVTMDTNLRALNLGLFGDASIPLGEKWEVSFGGRLSHDDIKLKQTNDLGVPGLTGDSDADGTYLTGRAALAYKWNDTAQSYVSIARGHGTRIYPLFSYPNNGIVADAYPAAENWTYEIGTKVALFDDRLELDGSVFYNDVKNGVLSYYDPGLGGFATTFQSYETSGFELQARAAITDELSFNAGVGYTHTRLGSDGASSIFEGNRVPNIPEWSVSAGLAYETDAEVVGLPGSFSAAIDYQYRSSRPADVQSTFNLDAYSIVNARVGWKSASGDFEIYGFGRNLFDERFETFGAAGYFGSQVVSVSQGRVLGVGISKSF</sequence>
<evidence type="ECO:0000256" key="7">
    <source>
        <dbReference type="ARBA" id="ARBA00023065"/>
    </source>
</evidence>
<keyword evidence="3 11" id="KW-1134">Transmembrane beta strand</keyword>
<evidence type="ECO:0000256" key="13">
    <source>
        <dbReference type="SAM" id="SignalP"/>
    </source>
</evidence>
<keyword evidence="10 11" id="KW-0998">Cell outer membrane</keyword>
<keyword evidence="16" id="KW-0675">Receptor</keyword>
<keyword evidence="5 11" id="KW-0812">Transmembrane</keyword>
<gene>
    <name evidence="16" type="ORF">MKI86_16735</name>
</gene>
<feature type="signal peptide" evidence="13">
    <location>
        <begin position="1"/>
        <end position="42"/>
    </location>
</feature>
<name>A0ABT0CQB3_9HYPH</name>
<evidence type="ECO:0000256" key="11">
    <source>
        <dbReference type="PROSITE-ProRule" id="PRU01360"/>
    </source>
</evidence>
<evidence type="ECO:0000256" key="9">
    <source>
        <dbReference type="ARBA" id="ARBA00023136"/>
    </source>
</evidence>
<protein>
    <submittedName>
        <fullName evidence="16">TonB-dependent receptor</fullName>
    </submittedName>
</protein>
<dbReference type="PANTHER" id="PTHR32552">
    <property type="entry name" value="FERRICHROME IRON RECEPTOR-RELATED"/>
    <property type="match status" value="1"/>
</dbReference>
<dbReference type="InterPro" id="IPR000531">
    <property type="entry name" value="Beta-barrel_TonB"/>
</dbReference>
<organism evidence="16 17">
    <name type="scientific">Shinella sedimenti</name>
    <dbReference type="NCBI Taxonomy" id="2919913"/>
    <lineage>
        <taxon>Bacteria</taxon>
        <taxon>Pseudomonadati</taxon>
        <taxon>Pseudomonadota</taxon>
        <taxon>Alphaproteobacteria</taxon>
        <taxon>Hyphomicrobiales</taxon>
        <taxon>Rhizobiaceae</taxon>
        <taxon>Shinella</taxon>
    </lineage>
</organism>
<dbReference type="PANTHER" id="PTHR32552:SF81">
    <property type="entry name" value="TONB-DEPENDENT OUTER MEMBRANE RECEPTOR"/>
    <property type="match status" value="1"/>
</dbReference>
<dbReference type="InterPro" id="IPR036942">
    <property type="entry name" value="Beta-barrel_TonB_sf"/>
</dbReference>
<evidence type="ECO:0000256" key="2">
    <source>
        <dbReference type="ARBA" id="ARBA00022448"/>
    </source>
</evidence>
<dbReference type="EMBL" id="JAKVIN010000007">
    <property type="protein sequence ID" value="MCJ8150797.1"/>
    <property type="molecule type" value="Genomic_DNA"/>
</dbReference>
<keyword evidence="6" id="KW-0408">Iron</keyword>
<dbReference type="Gene3D" id="2.40.170.20">
    <property type="entry name" value="TonB-dependent receptor, beta-barrel domain"/>
    <property type="match status" value="1"/>
</dbReference>
<geneLocation type="plasmid" evidence="16">
    <name>unnamed</name>
</geneLocation>
<feature type="domain" description="TonB-dependent receptor-like beta-barrel" evidence="14">
    <location>
        <begin position="252"/>
        <end position="684"/>
    </location>
</feature>
<comment type="subcellular location">
    <subcellularLocation>
        <location evidence="1 11">Cell outer membrane</location>
        <topology evidence="1 11">Multi-pass membrane protein</topology>
    </subcellularLocation>
</comment>
<keyword evidence="7" id="KW-0406">Ion transport</keyword>
<keyword evidence="2 11" id="KW-0813">Transport</keyword>
<evidence type="ECO:0000313" key="17">
    <source>
        <dbReference type="Proteomes" id="UP001201844"/>
    </source>
</evidence>
<evidence type="ECO:0000256" key="3">
    <source>
        <dbReference type="ARBA" id="ARBA00022452"/>
    </source>
</evidence>
<dbReference type="Proteomes" id="UP001201844">
    <property type="component" value="Unassembled WGS sequence"/>
</dbReference>
<evidence type="ECO:0000259" key="14">
    <source>
        <dbReference type="Pfam" id="PF00593"/>
    </source>
</evidence>
<accession>A0ABT0CQB3</accession>
<keyword evidence="13" id="KW-0732">Signal</keyword>
<reference evidence="16 17" key="1">
    <citation type="submission" date="2022-02" db="EMBL/GenBank/DDBJ databases">
        <title>Shinella B3.7 sp. nov., isolated from Sediment (Zhairuo Island).</title>
        <authorList>
            <person name="Chen G."/>
        </authorList>
    </citation>
    <scope>NUCLEOTIDE SEQUENCE [LARGE SCALE GENOMIC DNA]</scope>
    <source>
        <strain evidence="16 17">B3.7</strain>
        <plasmid evidence="16">unnamed</plasmid>
    </source>
</reference>
<dbReference type="InterPro" id="IPR012910">
    <property type="entry name" value="Plug_dom"/>
</dbReference>
<dbReference type="SUPFAM" id="SSF56935">
    <property type="entry name" value="Porins"/>
    <property type="match status" value="1"/>
</dbReference>
<comment type="caution">
    <text evidence="16">The sequence shown here is derived from an EMBL/GenBank/DDBJ whole genome shotgun (WGS) entry which is preliminary data.</text>
</comment>
<feature type="chain" id="PRO_5046860312" evidence="13">
    <location>
        <begin position="43"/>
        <end position="719"/>
    </location>
</feature>
<evidence type="ECO:0000256" key="6">
    <source>
        <dbReference type="ARBA" id="ARBA00023004"/>
    </source>
</evidence>
<evidence type="ECO:0000259" key="15">
    <source>
        <dbReference type="Pfam" id="PF07715"/>
    </source>
</evidence>
<dbReference type="Pfam" id="PF00593">
    <property type="entry name" value="TonB_dep_Rec_b-barrel"/>
    <property type="match status" value="1"/>
</dbReference>
<evidence type="ECO:0000256" key="4">
    <source>
        <dbReference type="ARBA" id="ARBA00022496"/>
    </source>
</evidence>
<dbReference type="Pfam" id="PF07715">
    <property type="entry name" value="Plug"/>
    <property type="match status" value="1"/>
</dbReference>
<evidence type="ECO:0000256" key="12">
    <source>
        <dbReference type="RuleBase" id="RU003357"/>
    </source>
</evidence>
<keyword evidence="9 11" id="KW-0472">Membrane</keyword>
<dbReference type="CDD" id="cd01347">
    <property type="entry name" value="ligand_gated_channel"/>
    <property type="match status" value="1"/>
</dbReference>
<keyword evidence="8 12" id="KW-0798">TonB box</keyword>
<comment type="similarity">
    <text evidence="11 12">Belongs to the TonB-dependent receptor family.</text>
</comment>
<proteinExistence type="inferred from homology"/>
<dbReference type="RefSeq" id="WP_241602784.1">
    <property type="nucleotide sequence ID" value="NZ_JAKVIN010000007.1"/>
</dbReference>
<dbReference type="InterPro" id="IPR039426">
    <property type="entry name" value="TonB-dep_rcpt-like"/>
</dbReference>
<dbReference type="PROSITE" id="PS52016">
    <property type="entry name" value="TONB_DEPENDENT_REC_3"/>
    <property type="match status" value="1"/>
</dbReference>
<evidence type="ECO:0000256" key="10">
    <source>
        <dbReference type="ARBA" id="ARBA00023237"/>
    </source>
</evidence>
<evidence type="ECO:0000256" key="8">
    <source>
        <dbReference type="ARBA" id="ARBA00023077"/>
    </source>
</evidence>
<keyword evidence="17" id="KW-1185">Reference proteome</keyword>
<keyword evidence="16" id="KW-0614">Plasmid</keyword>
<keyword evidence="4" id="KW-0410">Iron transport</keyword>
<evidence type="ECO:0000313" key="16">
    <source>
        <dbReference type="EMBL" id="MCJ8150797.1"/>
    </source>
</evidence>
<evidence type="ECO:0000256" key="1">
    <source>
        <dbReference type="ARBA" id="ARBA00004571"/>
    </source>
</evidence>
<evidence type="ECO:0000256" key="5">
    <source>
        <dbReference type="ARBA" id="ARBA00022692"/>
    </source>
</evidence>
<feature type="domain" description="TonB-dependent receptor plug" evidence="15">
    <location>
        <begin position="67"/>
        <end position="174"/>
    </location>
</feature>